<evidence type="ECO:0000313" key="1">
    <source>
        <dbReference type="EMBL" id="MFF3228298.1"/>
    </source>
</evidence>
<reference evidence="1 2" key="1">
    <citation type="submission" date="2024-10" db="EMBL/GenBank/DDBJ databases">
        <title>The Natural Products Discovery Center: Release of the First 8490 Sequenced Strains for Exploring Actinobacteria Biosynthetic Diversity.</title>
        <authorList>
            <person name="Kalkreuter E."/>
            <person name="Kautsar S.A."/>
            <person name="Yang D."/>
            <person name="Bader C.D."/>
            <person name="Teijaro C.N."/>
            <person name="Fluegel L."/>
            <person name="Davis C.M."/>
            <person name="Simpson J.R."/>
            <person name="Lauterbach L."/>
            <person name="Steele A.D."/>
            <person name="Gui C."/>
            <person name="Meng S."/>
            <person name="Li G."/>
            <person name="Viehrig K."/>
            <person name="Ye F."/>
            <person name="Su P."/>
            <person name="Kiefer A.F."/>
            <person name="Nichols A."/>
            <person name="Cepeda A.J."/>
            <person name="Yan W."/>
            <person name="Fan B."/>
            <person name="Jiang Y."/>
            <person name="Adhikari A."/>
            <person name="Zheng C.-J."/>
            <person name="Schuster L."/>
            <person name="Cowan T.M."/>
            <person name="Smanski M.J."/>
            <person name="Chevrette M.G."/>
            <person name="De Carvalho L.P.S."/>
            <person name="Shen B."/>
        </authorList>
    </citation>
    <scope>NUCLEOTIDE SEQUENCE [LARGE SCALE GENOMIC DNA]</scope>
    <source>
        <strain evidence="1 2">NPDC003040</strain>
    </source>
</reference>
<dbReference type="InterPro" id="IPR000415">
    <property type="entry name" value="Nitroreductase-like"/>
</dbReference>
<dbReference type="EMBL" id="JBIAPI010000013">
    <property type="protein sequence ID" value="MFF3228298.1"/>
    <property type="molecule type" value="Genomic_DNA"/>
</dbReference>
<accession>A0ABW6R4W5</accession>
<evidence type="ECO:0000313" key="2">
    <source>
        <dbReference type="Proteomes" id="UP001601948"/>
    </source>
</evidence>
<comment type="caution">
    <text evidence="1">The sequence shown here is derived from an EMBL/GenBank/DDBJ whole genome shotgun (WGS) entry which is preliminary data.</text>
</comment>
<protein>
    <submittedName>
        <fullName evidence="1">NAD(P)H nitroreductase</fullName>
    </submittedName>
</protein>
<dbReference type="SUPFAM" id="SSF55469">
    <property type="entry name" value="FMN-dependent nitroreductase-like"/>
    <property type="match status" value="1"/>
</dbReference>
<proteinExistence type="predicted"/>
<dbReference type="Proteomes" id="UP001601948">
    <property type="component" value="Unassembled WGS sequence"/>
</dbReference>
<dbReference type="Gene3D" id="3.40.109.10">
    <property type="entry name" value="NADH Oxidase"/>
    <property type="match status" value="1"/>
</dbReference>
<sequence length="265" mass="28452">MDYGLPDSTTLETALALAARAPSVADTQPWWWQIGSRSLHLYLDPARAADPDQRGPVLSCGASLHHLRVALAALGWSAVVRRLPNPAQPDHLASVRLLRHRPTPVEVALSAAISRRHTDHRHFTSLPIPPGCLGLVTERATALGALVRRATDPARSPVLDPSRRTPDPDFAELLVIGTTADDRTSRLRAGEALSAVLLTATNIGLATSLLTLETPELRRTGVLDGTAYPQAVVRIGWAPTGTGTPEPTLYDARSWTRRSSHAGPC</sequence>
<organism evidence="1 2">
    <name type="scientific">Nocardia suismassiliense</name>
    <dbReference type="NCBI Taxonomy" id="2077092"/>
    <lineage>
        <taxon>Bacteria</taxon>
        <taxon>Bacillati</taxon>
        <taxon>Actinomycetota</taxon>
        <taxon>Actinomycetes</taxon>
        <taxon>Mycobacteriales</taxon>
        <taxon>Nocardiaceae</taxon>
        <taxon>Nocardia</taxon>
    </lineage>
</organism>
<name>A0ABW6R4W5_9NOCA</name>
<gene>
    <name evidence="1" type="ORF">ACFYV7_36265</name>
</gene>
<keyword evidence="2" id="KW-1185">Reference proteome</keyword>
<dbReference type="RefSeq" id="WP_387724999.1">
    <property type="nucleotide sequence ID" value="NZ_JBIAPI010000013.1"/>
</dbReference>